<gene>
    <name evidence="1" type="ORF">QJS10_CPB15g00636</name>
</gene>
<dbReference type="Proteomes" id="UP001180020">
    <property type="component" value="Unassembled WGS sequence"/>
</dbReference>
<name>A0AAV9D810_ACOCL</name>
<protein>
    <submittedName>
        <fullName evidence="1">Calcium-binding protein</fullName>
    </submittedName>
</protein>
<dbReference type="AlphaFoldDB" id="A0AAV9D810"/>
<reference evidence="1" key="1">
    <citation type="journal article" date="2023" name="Nat. Commun.">
        <title>Diploid and tetraploid genomes of Acorus and the evolution of monocots.</title>
        <authorList>
            <person name="Ma L."/>
            <person name="Liu K.W."/>
            <person name="Li Z."/>
            <person name="Hsiao Y.Y."/>
            <person name="Qi Y."/>
            <person name="Fu T."/>
            <person name="Tang G.D."/>
            <person name="Zhang D."/>
            <person name="Sun W.H."/>
            <person name="Liu D.K."/>
            <person name="Li Y."/>
            <person name="Chen G.Z."/>
            <person name="Liu X.D."/>
            <person name="Liao X.Y."/>
            <person name="Jiang Y.T."/>
            <person name="Yu X."/>
            <person name="Hao Y."/>
            <person name="Huang J."/>
            <person name="Zhao X.W."/>
            <person name="Ke S."/>
            <person name="Chen Y.Y."/>
            <person name="Wu W.L."/>
            <person name="Hsu J.L."/>
            <person name="Lin Y.F."/>
            <person name="Huang M.D."/>
            <person name="Li C.Y."/>
            <person name="Huang L."/>
            <person name="Wang Z.W."/>
            <person name="Zhao X."/>
            <person name="Zhong W.Y."/>
            <person name="Peng D.H."/>
            <person name="Ahmad S."/>
            <person name="Lan S."/>
            <person name="Zhang J.S."/>
            <person name="Tsai W.C."/>
            <person name="Van de Peer Y."/>
            <person name="Liu Z.J."/>
        </authorList>
    </citation>
    <scope>NUCLEOTIDE SEQUENCE</scope>
    <source>
        <strain evidence="1">CP</strain>
    </source>
</reference>
<accession>A0AAV9D810</accession>
<dbReference type="EMBL" id="JAUJYO010000015">
    <property type="protein sequence ID" value="KAK1296332.1"/>
    <property type="molecule type" value="Genomic_DNA"/>
</dbReference>
<proteinExistence type="predicted"/>
<reference evidence="1" key="2">
    <citation type="submission" date="2023-06" db="EMBL/GenBank/DDBJ databases">
        <authorList>
            <person name="Ma L."/>
            <person name="Liu K.-W."/>
            <person name="Li Z."/>
            <person name="Hsiao Y.-Y."/>
            <person name="Qi Y."/>
            <person name="Fu T."/>
            <person name="Tang G."/>
            <person name="Zhang D."/>
            <person name="Sun W.-H."/>
            <person name="Liu D.-K."/>
            <person name="Li Y."/>
            <person name="Chen G.-Z."/>
            <person name="Liu X.-D."/>
            <person name="Liao X.-Y."/>
            <person name="Jiang Y.-T."/>
            <person name="Yu X."/>
            <person name="Hao Y."/>
            <person name="Huang J."/>
            <person name="Zhao X.-W."/>
            <person name="Ke S."/>
            <person name="Chen Y.-Y."/>
            <person name="Wu W.-L."/>
            <person name="Hsu J.-L."/>
            <person name="Lin Y.-F."/>
            <person name="Huang M.-D."/>
            <person name="Li C.-Y."/>
            <person name="Huang L."/>
            <person name="Wang Z.-W."/>
            <person name="Zhao X."/>
            <person name="Zhong W.-Y."/>
            <person name="Peng D.-H."/>
            <person name="Ahmad S."/>
            <person name="Lan S."/>
            <person name="Zhang J.-S."/>
            <person name="Tsai W.-C."/>
            <person name="Van De Peer Y."/>
            <person name="Liu Z.-J."/>
        </authorList>
    </citation>
    <scope>NUCLEOTIDE SEQUENCE</scope>
    <source>
        <strain evidence="1">CP</strain>
        <tissue evidence="1">Leaves</tissue>
    </source>
</reference>
<evidence type="ECO:0000313" key="1">
    <source>
        <dbReference type="EMBL" id="KAK1296332.1"/>
    </source>
</evidence>
<evidence type="ECO:0000313" key="2">
    <source>
        <dbReference type="Proteomes" id="UP001180020"/>
    </source>
</evidence>
<organism evidence="1 2">
    <name type="scientific">Acorus calamus</name>
    <name type="common">Sweet flag</name>
    <dbReference type="NCBI Taxonomy" id="4465"/>
    <lineage>
        <taxon>Eukaryota</taxon>
        <taxon>Viridiplantae</taxon>
        <taxon>Streptophyta</taxon>
        <taxon>Embryophyta</taxon>
        <taxon>Tracheophyta</taxon>
        <taxon>Spermatophyta</taxon>
        <taxon>Magnoliopsida</taxon>
        <taxon>Liliopsida</taxon>
        <taxon>Acoraceae</taxon>
        <taxon>Acorus</taxon>
    </lineage>
</organism>
<comment type="caution">
    <text evidence="1">The sequence shown here is derived from an EMBL/GenBank/DDBJ whole genome shotgun (WGS) entry which is preliminary data.</text>
</comment>
<sequence length="58" mass="6381">MPIILCGDWNGSKRGLSINFCGLRVSCRHMTLLISIPTMMQMHTSRLAIATIVGTYVA</sequence>
<keyword evidence="2" id="KW-1185">Reference proteome</keyword>